<feature type="transmembrane region" description="Helical" evidence="1">
    <location>
        <begin position="30"/>
        <end position="52"/>
    </location>
</feature>
<dbReference type="AlphaFoldDB" id="Q6ZG12"/>
<keyword evidence="1" id="KW-0472">Membrane</keyword>
<dbReference type="Proteomes" id="UP000000763">
    <property type="component" value="Chromosome 8"/>
</dbReference>
<organism evidence="3 4">
    <name type="scientific">Oryza sativa subsp. japonica</name>
    <name type="common">Rice</name>
    <dbReference type="NCBI Taxonomy" id="39947"/>
    <lineage>
        <taxon>Eukaryota</taxon>
        <taxon>Viridiplantae</taxon>
        <taxon>Streptophyta</taxon>
        <taxon>Embryophyta</taxon>
        <taxon>Tracheophyta</taxon>
        <taxon>Spermatophyta</taxon>
        <taxon>Magnoliopsida</taxon>
        <taxon>Liliopsida</taxon>
        <taxon>Poales</taxon>
        <taxon>Poaceae</taxon>
        <taxon>BOP clade</taxon>
        <taxon>Oryzoideae</taxon>
        <taxon>Oryzeae</taxon>
        <taxon>Oryzinae</taxon>
        <taxon>Oryza</taxon>
        <taxon>Oryza sativa</taxon>
    </lineage>
</organism>
<reference evidence="3" key="2">
    <citation type="submission" date="2001-09" db="EMBL/GenBank/DDBJ databases">
        <title>Oryza sativa nipponbare(GA3) genomic DNA, chromosome 8, BAC clone:OJ1118_F05.</title>
        <authorList>
            <person name="Sasaki T."/>
            <person name="Matsumoto T."/>
            <person name="Yamamoto K."/>
        </authorList>
    </citation>
    <scope>NUCLEOTIDE SEQUENCE</scope>
</reference>
<accession>Q6ZG12</accession>
<name>Q6ZG12_ORYSJ</name>
<reference evidence="4" key="4">
    <citation type="journal article" date="2008" name="Nucleic Acids Res.">
        <title>The rice annotation project database (RAP-DB): 2008 update.</title>
        <authorList>
            <consortium name="The rice annotation project (RAP)"/>
        </authorList>
    </citation>
    <scope>GENOME REANNOTATION</scope>
    <source>
        <strain evidence="4">cv. Nipponbare</strain>
    </source>
</reference>
<gene>
    <name evidence="2" type="ORF">OJ1014_B05.24</name>
    <name evidence="3" type="ORF">OJ1118_F05.2</name>
</gene>
<sequence length="76" mass="8570">MPRDAAAIATVTPNDAKVWKQVEVGALQDVVFLCHLMEAVTVFLSIILHQVMENVSRQIMLMLRGERERVCVCVFV</sequence>
<evidence type="ECO:0000313" key="2">
    <source>
        <dbReference type="EMBL" id="BAC99472.1"/>
    </source>
</evidence>
<evidence type="ECO:0000256" key="1">
    <source>
        <dbReference type="SAM" id="Phobius"/>
    </source>
</evidence>
<reference evidence="4" key="3">
    <citation type="journal article" date="2005" name="Nature">
        <title>The map-based sequence of the rice genome.</title>
        <authorList>
            <consortium name="International rice genome sequencing project (IRGSP)"/>
            <person name="Matsumoto T."/>
            <person name="Wu J."/>
            <person name="Kanamori H."/>
            <person name="Katayose Y."/>
            <person name="Fujisawa M."/>
            <person name="Namiki N."/>
            <person name="Mizuno H."/>
            <person name="Yamamoto K."/>
            <person name="Antonio B.A."/>
            <person name="Baba T."/>
            <person name="Sakata K."/>
            <person name="Nagamura Y."/>
            <person name="Aoki H."/>
            <person name="Arikawa K."/>
            <person name="Arita K."/>
            <person name="Bito T."/>
            <person name="Chiden Y."/>
            <person name="Fujitsuka N."/>
            <person name="Fukunaka R."/>
            <person name="Hamada M."/>
            <person name="Harada C."/>
            <person name="Hayashi A."/>
            <person name="Hijishita S."/>
            <person name="Honda M."/>
            <person name="Hosokawa S."/>
            <person name="Ichikawa Y."/>
            <person name="Idonuma A."/>
            <person name="Iijima M."/>
            <person name="Ikeda M."/>
            <person name="Ikeno M."/>
            <person name="Ito K."/>
            <person name="Ito S."/>
            <person name="Ito T."/>
            <person name="Ito Y."/>
            <person name="Ito Y."/>
            <person name="Iwabuchi A."/>
            <person name="Kamiya K."/>
            <person name="Karasawa W."/>
            <person name="Kurita K."/>
            <person name="Katagiri S."/>
            <person name="Kikuta A."/>
            <person name="Kobayashi H."/>
            <person name="Kobayashi N."/>
            <person name="Machita K."/>
            <person name="Maehara T."/>
            <person name="Masukawa M."/>
            <person name="Mizubayashi T."/>
            <person name="Mukai Y."/>
            <person name="Nagasaki H."/>
            <person name="Nagata Y."/>
            <person name="Naito S."/>
            <person name="Nakashima M."/>
            <person name="Nakama Y."/>
            <person name="Nakamichi Y."/>
            <person name="Nakamura M."/>
            <person name="Meguro A."/>
            <person name="Negishi M."/>
            <person name="Ohta I."/>
            <person name="Ohta T."/>
            <person name="Okamoto M."/>
            <person name="Ono N."/>
            <person name="Saji S."/>
            <person name="Sakaguchi M."/>
            <person name="Sakai K."/>
            <person name="Shibata M."/>
            <person name="Shimokawa T."/>
            <person name="Song J."/>
            <person name="Takazaki Y."/>
            <person name="Terasawa K."/>
            <person name="Tsugane M."/>
            <person name="Tsuji K."/>
            <person name="Ueda S."/>
            <person name="Waki K."/>
            <person name="Yamagata H."/>
            <person name="Yamamoto M."/>
            <person name="Yamamoto S."/>
            <person name="Yamane H."/>
            <person name="Yoshiki S."/>
            <person name="Yoshihara R."/>
            <person name="Yukawa K."/>
            <person name="Zhong H."/>
            <person name="Yano M."/>
            <person name="Yuan Q."/>
            <person name="Ouyang S."/>
            <person name="Liu J."/>
            <person name="Jones K.M."/>
            <person name="Gansberger K."/>
            <person name="Moffat K."/>
            <person name="Hill J."/>
            <person name="Bera J."/>
            <person name="Fadrosh D."/>
            <person name="Jin S."/>
            <person name="Johri S."/>
            <person name="Kim M."/>
            <person name="Overton L."/>
            <person name="Reardon M."/>
            <person name="Tsitrin T."/>
            <person name="Vuong H."/>
            <person name="Weaver B."/>
            <person name="Ciecko A."/>
            <person name="Tallon L."/>
            <person name="Jackson J."/>
            <person name="Pai G."/>
            <person name="Aken S.V."/>
            <person name="Utterback T."/>
            <person name="Reidmuller S."/>
            <person name="Feldblyum T."/>
            <person name="Hsiao J."/>
            <person name="Zismann V."/>
            <person name="Iobst S."/>
            <person name="de Vazeille A.R."/>
            <person name="Buell C.R."/>
            <person name="Ying K."/>
            <person name="Li Y."/>
            <person name="Lu T."/>
            <person name="Huang Y."/>
            <person name="Zhao Q."/>
            <person name="Feng Q."/>
            <person name="Zhang L."/>
            <person name="Zhu J."/>
            <person name="Weng Q."/>
            <person name="Mu J."/>
            <person name="Lu Y."/>
            <person name="Fan D."/>
            <person name="Liu Y."/>
            <person name="Guan J."/>
            <person name="Zhang Y."/>
            <person name="Yu S."/>
            <person name="Liu X."/>
            <person name="Zhang Y."/>
            <person name="Hong G."/>
            <person name="Han B."/>
            <person name="Choisne N."/>
            <person name="Demange N."/>
            <person name="Orjeda G."/>
            <person name="Samain S."/>
            <person name="Cattolico L."/>
            <person name="Pelletier E."/>
            <person name="Couloux A."/>
            <person name="Segurens B."/>
            <person name="Wincker P."/>
            <person name="D'Hont A."/>
            <person name="Scarpelli C."/>
            <person name="Weissenbach J."/>
            <person name="Salanoubat M."/>
            <person name="Quetier F."/>
            <person name="Yu Y."/>
            <person name="Kim H.R."/>
            <person name="Rambo T."/>
            <person name="Currie J."/>
            <person name="Collura K."/>
            <person name="Luo M."/>
            <person name="Yang T."/>
            <person name="Ammiraju J.S.S."/>
            <person name="Engler F."/>
            <person name="Soderlund C."/>
            <person name="Wing R.A."/>
            <person name="Palmer L.E."/>
            <person name="de la Bastide M."/>
            <person name="Spiegel L."/>
            <person name="Nascimento L."/>
            <person name="Zutavern T."/>
            <person name="O'Shaughnessy A."/>
            <person name="Dike S."/>
            <person name="Dedhia N."/>
            <person name="Preston R."/>
            <person name="Balija V."/>
            <person name="McCombie W.R."/>
            <person name="Chow T."/>
            <person name="Chen H."/>
            <person name="Chung M."/>
            <person name="Chen C."/>
            <person name="Shaw J."/>
            <person name="Wu H."/>
            <person name="Hsiao K."/>
            <person name="Chao Y."/>
            <person name="Chu M."/>
            <person name="Cheng C."/>
            <person name="Hour A."/>
            <person name="Lee P."/>
            <person name="Lin S."/>
            <person name="Lin Y."/>
            <person name="Liou J."/>
            <person name="Liu S."/>
            <person name="Hsing Y."/>
            <person name="Raghuvanshi S."/>
            <person name="Mohanty A."/>
            <person name="Bharti A.K."/>
            <person name="Gaur A."/>
            <person name="Gupta V."/>
            <person name="Kumar D."/>
            <person name="Ravi V."/>
            <person name="Vij S."/>
            <person name="Kapur A."/>
            <person name="Khurana P."/>
            <person name="Khurana P."/>
            <person name="Khurana J.P."/>
            <person name="Tyagi A.K."/>
            <person name="Gaikwad K."/>
            <person name="Singh A."/>
            <person name="Dalal V."/>
            <person name="Srivastava S."/>
            <person name="Dixit A."/>
            <person name="Pal A.K."/>
            <person name="Ghazi I.A."/>
            <person name="Yadav M."/>
            <person name="Pandit A."/>
            <person name="Bhargava A."/>
            <person name="Sureshbabu K."/>
            <person name="Batra K."/>
            <person name="Sharma T.R."/>
            <person name="Mohapatra T."/>
            <person name="Singh N.K."/>
            <person name="Messing J."/>
            <person name="Nelson A.B."/>
            <person name="Fuks G."/>
            <person name="Kavchok S."/>
            <person name="Keizer G."/>
            <person name="Linton E."/>
            <person name="Llaca V."/>
            <person name="Song R."/>
            <person name="Tanyolac B."/>
            <person name="Young S."/>
            <person name="Ho-Il K."/>
            <person name="Hahn J.H."/>
            <person name="Sangsakoo G."/>
            <person name="Vanavichit A."/>
            <person name="de Mattos Luiz.A.T."/>
            <person name="Zimmer P.D."/>
            <person name="Malone G."/>
            <person name="Dellagostin O."/>
            <person name="de Oliveira A.C."/>
            <person name="Bevan M."/>
            <person name="Bancroft I."/>
            <person name="Minx P."/>
            <person name="Cordum H."/>
            <person name="Wilson R."/>
            <person name="Cheng Z."/>
            <person name="Jin W."/>
            <person name="Jiang J."/>
            <person name="Leong S.A."/>
            <person name="Iwama H."/>
            <person name="Gojobori T."/>
            <person name="Itoh T."/>
            <person name="Niimura Y."/>
            <person name="Fujii Y."/>
            <person name="Habara T."/>
            <person name="Sakai H."/>
            <person name="Sato Y."/>
            <person name="Wilson G."/>
            <person name="Kumar K."/>
            <person name="McCouch S."/>
            <person name="Juretic N."/>
            <person name="Hoen D."/>
            <person name="Wright S."/>
            <person name="Bruskiewich R."/>
            <person name="Bureau T."/>
            <person name="Miyao A."/>
            <person name="Hirochika H."/>
            <person name="Nishikawa T."/>
            <person name="Kadowaki K."/>
            <person name="Sugiura M."/>
            <person name="Burr B."/>
            <person name="Sasaki T."/>
        </authorList>
    </citation>
    <scope>NUCLEOTIDE SEQUENCE [LARGE SCALE GENOMIC DNA]</scope>
    <source>
        <strain evidence="4">cv. Nipponbare</strain>
    </source>
</reference>
<keyword evidence="1" id="KW-1133">Transmembrane helix</keyword>
<proteinExistence type="predicted"/>
<keyword evidence="1" id="KW-0812">Transmembrane</keyword>
<protein>
    <submittedName>
        <fullName evidence="3">Uncharacterized protein</fullName>
    </submittedName>
</protein>
<evidence type="ECO:0000313" key="4">
    <source>
        <dbReference type="Proteomes" id="UP000000763"/>
    </source>
</evidence>
<dbReference type="EMBL" id="AP004158">
    <property type="protein sequence ID" value="BAC99477.1"/>
    <property type="molecule type" value="Genomic_DNA"/>
</dbReference>
<evidence type="ECO:0000313" key="3">
    <source>
        <dbReference type="EMBL" id="BAC99477.1"/>
    </source>
</evidence>
<reference evidence="2" key="1">
    <citation type="submission" date="2001-09" db="EMBL/GenBank/DDBJ databases">
        <title>Oryza sativa nipponbare(GA3) genomic DNA, chromosome 8, BAC clone:OJ1014_B05.</title>
        <authorList>
            <person name="Sasaki T."/>
            <person name="Matsumoto T."/>
            <person name="Yamamoto K."/>
        </authorList>
    </citation>
    <scope>NUCLEOTIDE SEQUENCE</scope>
</reference>
<dbReference type="EMBL" id="AP004130">
    <property type="protein sequence ID" value="BAC99472.1"/>
    <property type="molecule type" value="Genomic_DNA"/>
</dbReference>